<evidence type="ECO:0000313" key="3">
    <source>
        <dbReference type="Proteomes" id="UP001231518"/>
    </source>
</evidence>
<organism evidence="2 3">
    <name type="scientific">Mythimna separata</name>
    <name type="common">Oriental armyworm</name>
    <name type="synonym">Pseudaletia separata</name>
    <dbReference type="NCBI Taxonomy" id="271217"/>
    <lineage>
        <taxon>Eukaryota</taxon>
        <taxon>Metazoa</taxon>
        <taxon>Ecdysozoa</taxon>
        <taxon>Arthropoda</taxon>
        <taxon>Hexapoda</taxon>
        <taxon>Insecta</taxon>
        <taxon>Pterygota</taxon>
        <taxon>Neoptera</taxon>
        <taxon>Endopterygota</taxon>
        <taxon>Lepidoptera</taxon>
        <taxon>Glossata</taxon>
        <taxon>Ditrysia</taxon>
        <taxon>Noctuoidea</taxon>
        <taxon>Noctuidae</taxon>
        <taxon>Noctuinae</taxon>
        <taxon>Hadenini</taxon>
        <taxon>Mythimna</taxon>
    </lineage>
</organism>
<dbReference type="Proteomes" id="UP001231518">
    <property type="component" value="Chromosome 12"/>
</dbReference>
<reference evidence="2" key="1">
    <citation type="submission" date="2023-03" db="EMBL/GenBank/DDBJ databases">
        <title>Chromosome-level genomes of two armyworms, Mythimna separata and Mythimna loreyi, provide insights into the biosynthesis and reception of sex pheromones.</title>
        <authorList>
            <person name="Zhao H."/>
        </authorList>
    </citation>
    <scope>NUCLEOTIDE SEQUENCE</scope>
    <source>
        <strain evidence="2">BeijingLab</strain>
        <tissue evidence="2">Pupa</tissue>
    </source>
</reference>
<gene>
    <name evidence="2" type="ORF">PYW07_002094</name>
</gene>
<keyword evidence="1" id="KW-0732">Signal</keyword>
<evidence type="ECO:0000256" key="1">
    <source>
        <dbReference type="SAM" id="SignalP"/>
    </source>
</evidence>
<accession>A0AAD7YNI7</accession>
<evidence type="ECO:0000313" key="2">
    <source>
        <dbReference type="EMBL" id="KAJ8721319.1"/>
    </source>
</evidence>
<name>A0AAD7YNI7_MYTSE</name>
<comment type="caution">
    <text evidence="2">The sequence shown here is derived from an EMBL/GenBank/DDBJ whole genome shotgun (WGS) entry which is preliminary data.</text>
</comment>
<protein>
    <submittedName>
        <fullName evidence="2">Uncharacterized protein</fullName>
    </submittedName>
</protein>
<keyword evidence="3" id="KW-1185">Reference proteome</keyword>
<dbReference type="EMBL" id="JARGEI010000013">
    <property type="protein sequence ID" value="KAJ8721319.1"/>
    <property type="molecule type" value="Genomic_DNA"/>
</dbReference>
<feature type="signal peptide" evidence="1">
    <location>
        <begin position="1"/>
        <end position="19"/>
    </location>
</feature>
<sequence>MYRLLILSTLFFVSASADADKRECEKLFDPRAVRCCQKTSDLEDNFVKSEDVKECLQGNMDPTVCEYDLCIAKKRGFATDDNKLDTSKMEELMAKDFGSDAELMKDLKSKCIDGDLNKYGPPEICDFIKIRNCLKMTLLKHCPEWNINDACNEFKGLVQECGKTVFS</sequence>
<proteinExistence type="predicted"/>
<feature type="chain" id="PRO_5042214621" evidence="1">
    <location>
        <begin position="20"/>
        <end position="167"/>
    </location>
</feature>
<dbReference type="AlphaFoldDB" id="A0AAD7YNI7"/>